<feature type="non-terminal residue" evidence="2">
    <location>
        <position position="122"/>
    </location>
</feature>
<organism evidence="2 3">
    <name type="scientific">Symbiodinium natans</name>
    <dbReference type="NCBI Taxonomy" id="878477"/>
    <lineage>
        <taxon>Eukaryota</taxon>
        <taxon>Sar</taxon>
        <taxon>Alveolata</taxon>
        <taxon>Dinophyceae</taxon>
        <taxon>Suessiales</taxon>
        <taxon>Symbiodiniaceae</taxon>
        <taxon>Symbiodinium</taxon>
    </lineage>
</organism>
<reference evidence="2" key="1">
    <citation type="submission" date="2021-02" db="EMBL/GenBank/DDBJ databases">
        <authorList>
            <person name="Dougan E. K."/>
            <person name="Rhodes N."/>
            <person name="Thang M."/>
            <person name="Chan C."/>
        </authorList>
    </citation>
    <scope>NUCLEOTIDE SEQUENCE</scope>
</reference>
<gene>
    <name evidence="2" type="ORF">SNAT2548_LOCUS8934</name>
</gene>
<feature type="region of interest" description="Disordered" evidence="1">
    <location>
        <begin position="1"/>
        <end position="55"/>
    </location>
</feature>
<dbReference type="EMBL" id="CAJNDS010000670">
    <property type="protein sequence ID" value="CAE7227218.1"/>
    <property type="molecule type" value="Genomic_DNA"/>
</dbReference>
<feature type="compositionally biased region" description="Low complexity" evidence="1">
    <location>
        <begin position="29"/>
        <end position="38"/>
    </location>
</feature>
<accession>A0A812KG43</accession>
<feature type="region of interest" description="Disordered" evidence="1">
    <location>
        <begin position="86"/>
        <end position="122"/>
    </location>
</feature>
<evidence type="ECO:0000313" key="3">
    <source>
        <dbReference type="Proteomes" id="UP000604046"/>
    </source>
</evidence>
<name>A0A812KG43_9DINO</name>
<proteinExistence type="predicted"/>
<comment type="caution">
    <text evidence="2">The sequence shown here is derived from an EMBL/GenBank/DDBJ whole genome shotgun (WGS) entry which is preliminary data.</text>
</comment>
<dbReference type="Proteomes" id="UP000604046">
    <property type="component" value="Unassembled WGS sequence"/>
</dbReference>
<keyword evidence="3" id="KW-1185">Reference proteome</keyword>
<sequence length="122" mass="12547">TVHGGHSEQSSGGAQPWGSWPQGPAQQYWQGGDWWSSGAQGGGAHASGHSYGYWGGGGDGGWAGPSWHGHWDANSWGTSASPLALSDGSYYSDTDEDSLSAMSDAHWGDHSGGGGQTWPSRG</sequence>
<protein>
    <submittedName>
        <fullName evidence="2">Uncharacterized protein</fullName>
    </submittedName>
</protein>
<dbReference type="AlphaFoldDB" id="A0A812KG43"/>
<evidence type="ECO:0000256" key="1">
    <source>
        <dbReference type="SAM" id="MobiDB-lite"/>
    </source>
</evidence>
<evidence type="ECO:0000313" key="2">
    <source>
        <dbReference type="EMBL" id="CAE7227218.1"/>
    </source>
</evidence>